<dbReference type="RefSeq" id="WP_304416895.1">
    <property type="nucleotide sequence ID" value="NZ_JANAIE010000003.1"/>
</dbReference>
<dbReference type="Proteomes" id="UP001152599">
    <property type="component" value="Unassembled WGS sequence"/>
</dbReference>
<protein>
    <submittedName>
        <fullName evidence="1">Four helix bundle protein</fullName>
    </submittedName>
</protein>
<dbReference type="AlphaFoldDB" id="A0A9X4RV58"/>
<dbReference type="Pfam" id="PF05635">
    <property type="entry name" value="23S_rRNA_IVP"/>
    <property type="match status" value="1"/>
</dbReference>
<dbReference type="InterPro" id="IPR036583">
    <property type="entry name" value="23S_rRNA_IVS_sf"/>
</dbReference>
<dbReference type="SUPFAM" id="SSF158446">
    <property type="entry name" value="IVS-encoded protein-like"/>
    <property type="match status" value="1"/>
</dbReference>
<dbReference type="PANTHER" id="PTHR38471:SF2">
    <property type="entry name" value="FOUR HELIX BUNDLE PROTEIN"/>
    <property type="match status" value="1"/>
</dbReference>
<dbReference type="CDD" id="cd16377">
    <property type="entry name" value="23S_rRNA_IVP_like"/>
    <property type="match status" value="1"/>
</dbReference>
<name>A0A9X4RV58_9FLAO</name>
<proteinExistence type="predicted"/>
<dbReference type="NCBIfam" id="TIGR02436">
    <property type="entry name" value="four helix bundle protein"/>
    <property type="match status" value="1"/>
</dbReference>
<keyword evidence="2" id="KW-1185">Reference proteome</keyword>
<comment type="caution">
    <text evidence="1">The sequence shown here is derived from an EMBL/GenBank/DDBJ whole genome shotgun (WGS) entry which is preliminary data.</text>
</comment>
<dbReference type="InterPro" id="IPR012657">
    <property type="entry name" value="23S_rRNA-intervening_sequence"/>
</dbReference>
<organism evidence="1 2">
    <name type="scientific">Profundicola chukchiensis</name>
    <dbReference type="NCBI Taxonomy" id="2961959"/>
    <lineage>
        <taxon>Bacteria</taxon>
        <taxon>Pseudomonadati</taxon>
        <taxon>Bacteroidota</taxon>
        <taxon>Flavobacteriia</taxon>
        <taxon>Flavobacteriales</taxon>
        <taxon>Weeksellaceae</taxon>
        <taxon>Profundicola</taxon>
    </lineage>
</organism>
<reference evidence="1" key="1">
    <citation type="submission" date="2022-07" db="EMBL/GenBank/DDBJ databases">
        <title>Description and genome-wide analysis of Profundicola chukchiensis gen. nov., sp. nov., marine bacteria isolated from bottom sediments of the Chukchi Sea.</title>
        <authorList>
            <person name="Romanenko L."/>
            <person name="Otstavnykh N."/>
            <person name="Kurilenko V."/>
            <person name="Eremeev V."/>
            <person name="Velansky P."/>
            <person name="Mikhailov V."/>
            <person name="Isaeva M."/>
        </authorList>
    </citation>
    <scope>NUCLEOTIDE SEQUENCE</scope>
    <source>
        <strain evidence="1">KMM 9713</strain>
    </source>
</reference>
<evidence type="ECO:0000313" key="1">
    <source>
        <dbReference type="EMBL" id="MDG4945435.1"/>
    </source>
</evidence>
<sequence>MSKIKHFEDLETWQLARELSLSIYRLTKTFPNEFELVSQMRRSALSVMDNIAEGFERGGKTEYIQFLYLAKGSCGELRSQLYSALDREHLSQEDFEQYRKRCIKISVKLSNMITQLKNSPHSGDKFK</sequence>
<dbReference type="Gene3D" id="1.20.1440.60">
    <property type="entry name" value="23S rRNA-intervening sequence"/>
    <property type="match status" value="1"/>
</dbReference>
<evidence type="ECO:0000313" key="2">
    <source>
        <dbReference type="Proteomes" id="UP001152599"/>
    </source>
</evidence>
<dbReference type="EMBL" id="JANCMU010000001">
    <property type="protein sequence ID" value="MDG4945435.1"/>
    <property type="molecule type" value="Genomic_DNA"/>
</dbReference>
<gene>
    <name evidence="1" type="ORF">NMK71_03330</name>
</gene>
<dbReference type="PANTHER" id="PTHR38471">
    <property type="entry name" value="FOUR HELIX BUNDLE PROTEIN"/>
    <property type="match status" value="1"/>
</dbReference>
<accession>A0A9X4RV58</accession>